<evidence type="ECO:0000313" key="2">
    <source>
        <dbReference type="EMBL" id="GJS67722.1"/>
    </source>
</evidence>
<feature type="compositionally biased region" description="Basic residues" evidence="1">
    <location>
        <begin position="111"/>
        <end position="127"/>
    </location>
</feature>
<reference evidence="2" key="2">
    <citation type="submission" date="2022-01" db="EMBL/GenBank/DDBJ databases">
        <authorList>
            <person name="Yamashiro T."/>
            <person name="Shiraishi A."/>
            <person name="Satake H."/>
            <person name="Nakayama K."/>
        </authorList>
    </citation>
    <scope>NUCLEOTIDE SEQUENCE</scope>
</reference>
<reference evidence="2" key="1">
    <citation type="journal article" date="2022" name="Int. J. Mol. Sci.">
        <title>Draft Genome of Tanacetum Coccineum: Genomic Comparison of Closely Related Tanacetum-Family Plants.</title>
        <authorList>
            <person name="Yamashiro T."/>
            <person name="Shiraishi A."/>
            <person name="Nakayama K."/>
            <person name="Satake H."/>
        </authorList>
    </citation>
    <scope>NUCLEOTIDE SEQUENCE</scope>
</reference>
<comment type="caution">
    <text evidence="2">The sequence shown here is derived from an EMBL/GenBank/DDBJ whole genome shotgun (WGS) entry which is preliminary data.</text>
</comment>
<evidence type="ECO:0000313" key="3">
    <source>
        <dbReference type="Proteomes" id="UP001151760"/>
    </source>
</evidence>
<organism evidence="2 3">
    <name type="scientific">Tanacetum coccineum</name>
    <dbReference type="NCBI Taxonomy" id="301880"/>
    <lineage>
        <taxon>Eukaryota</taxon>
        <taxon>Viridiplantae</taxon>
        <taxon>Streptophyta</taxon>
        <taxon>Embryophyta</taxon>
        <taxon>Tracheophyta</taxon>
        <taxon>Spermatophyta</taxon>
        <taxon>Magnoliopsida</taxon>
        <taxon>eudicotyledons</taxon>
        <taxon>Gunneridae</taxon>
        <taxon>Pentapetalae</taxon>
        <taxon>asterids</taxon>
        <taxon>campanulids</taxon>
        <taxon>Asterales</taxon>
        <taxon>Asteraceae</taxon>
        <taxon>Asteroideae</taxon>
        <taxon>Anthemideae</taxon>
        <taxon>Anthemidinae</taxon>
        <taxon>Tanacetum</taxon>
    </lineage>
</organism>
<dbReference type="EMBL" id="BQNB010009738">
    <property type="protein sequence ID" value="GJS67722.1"/>
    <property type="molecule type" value="Genomic_DNA"/>
</dbReference>
<protein>
    <submittedName>
        <fullName evidence="2">Uncharacterized protein</fullName>
    </submittedName>
</protein>
<evidence type="ECO:0000256" key="1">
    <source>
        <dbReference type="SAM" id="MobiDB-lite"/>
    </source>
</evidence>
<sequence>FNAEQEARLKAKQEQERIDLETALELLKQLDEREEVAAKVDQAHDIDWSDPAVLRYHTLQNRPFFIAKVRKNMSFVPKDSEIEKEVMKRSGFDLQQESISKDEASSFVHKQPTRGSRKKSLARKRAR</sequence>
<keyword evidence="3" id="KW-1185">Reference proteome</keyword>
<feature type="region of interest" description="Disordered" evidence="1">
    <location>
        <begin position="93"/>
        <end position="127"/>
    </location>
</feature>
<accession>A0ABQ4XSC8</accession>
<gene>
    <name evidence="2" type="ORF">Tco_0682287</name>
</gene>
<proteinExistence type="predicted"/>
<name>A0ABQ4XSC8_9ASTR</name>
<feature type="non-terminal residue" evidence="2">
    <location>
        <position position="1"/>
    </location>
</feature>
<dbReference type="Proteomes" id="UP001151760">
    <property type="component" value="Unassembled WGS sequence"/>
</dbReference>